<proteinExistence type="predicted"/>
<organism evidence="1">
    <name type="scientific">marine sediment metagenome</name>
    <dbReference type="NCBI Taxonomy" id="412755"/>
    <lineage>
        <taxon>unclassified sequences</taxon>
        <taxon>metagenomes</taxon>
        <taxon>ecological metagenomes</taxon>
    </lineage>
</organism>
<reference evidence="1" key="1">
    <citation type="journal article" date="2014" name="Front. Microbiol.">
        <title>High frequency of phylogenetically diverse reductive dehalogenase-homologous genes in deep subseafloor sedimentary metagenomes.</title>
        <authorList>
            <person name="Kawai M."/>
            <person name="Futagami T."/>
            <person name="Toyoda A."/>
            <person name="Takaki Y."/>
            <person name="Nishi S."/>
            <person name="Hori S."/>
            <person name="Arai W."/>
            <person name="Tsubouchi T."/>
            <person name="Morono Y."/>
            <person name="Uchiyama I."/>
            <person name="Ito T."/>
            <person name="Fujiyama A."/>
            <person name="Inagaki F."/>
            <person name="Takami H."/>
        </authorList>
    </citation>
    <scope>NUCLEOTIDE SEQUENCE</scope>
    <source>
        <strain evidence="1">Expedition CK06-06</strain>
    </source>
</reference>
<comment type="caution">
    <text evidence="1">The sequence shown here is derived from an EMBL/GenBank/DDBJ whole genome shotgun (WGS) entry which is preliminary data.</text>
</comment>
<accession>X1VD54</accession>
<dbReference type="EMBL" id="BARW01034232">
    <property type="protein sequence ID" value="GAJ04265.1"/>
    <property type="molecule type" value="Genomic_DNA"/>
</dbReference>
<name>X1VD54_9ZZZZ</name>
<sequence length="51" mass="5793">MTGNIQDLSEDWTQIGEERVYVNGLRNFLRFPKLVVAITKSPLFLPEGVEA</sequence>
<protein>
    <submittedName>
        <fullName evidence="1">Uncharacterized protein</fullName>
    </submittedName>
</protein>
<dbReference type="AlphaFoldDB" id="X1VD54"/>
<gene>
    <name evidence="1" type="ORF">S12H4_53702</name>
</gene>
<evidence type="ECO:0000313" key="1">
    <source>
        <dbReference type="EMBL" id="GAJ04265.1"/>
    </source>
</evidence>
<feature type="non-terminal residue" evidence="1">
    <location>
        <position position="51"/>
    </location>
</feature>